<sequence length="97" mass="11078">MPPLRHETPLDPAVLVAYVGHYELRPGVVMMITLQNNQLYAQLTGQNRFPVHPEGERCFFYTIIDAQIIFDVEANGEASWLTHHQNGLDHRAPRIEA</sequence>
<proteinExistence type="predicted"/>
<evidence type="ECO:0000313" key="3">
    <source>
        <dbReference type="Proteomes" id="UP000199706"/>
    </source>
</evidence>
<feature type="domain" description="Peptidase S12 Pab87-related C-terminal" evidence="1">
    <location>
        <begin position="6"/>
        <end position="84"/>
    </location>
</feature>
<dbReference type="InterPro" id="IPR021860">
    <property type="entry name" value="Peptidase_S12_Pab87-rel_C"/>
</dbReference>
<organism evidence="2 3">
    <name type="scientific">Paraburkholderia phenazinium</name>
    <dbReference type="NCBI Taxonomy" id="60549"/>
    <lineage>
        <taxon>Bacteria</taxon>
        <taxon>Pseudomonadati</taxon>
        <taxon>Pseudomonadota</taxon>
        <taxon>Betaproteobacteria</taxon>
        <taxon>Burkholderiales</taxon>
        <taxon>Burkholderiaceae</taxon>
        <taxon>Paraburkholderia</taxon>
    </lineage>
</organism>
<name>A0A1G8HQM0_9BURK</name>
<reference evidence="2 3" key="1">
    <citation type="submission" date="2016-10" db="EMBL/GenBank/DDBJ databases">
        <authorList>
            <person name="de Groot N.N."/>
        </authorList>
    </citation>
    <scope>NUCLEOTIDE SEQUENCE [LARGE SCALE GENOMIC DNA]</scope>
    <source>
        <strain evidence="2 3">LMG 2247</strain>
    </source>
</reference>
<evidence type="ECO:0000259" key="1">
    <source>
        <dbReference type="Pfam" id="PF11954"/>
    </source>
</evidence>
<dbReference type="Pfam" id="PF11954">
    <property type="entry name" value="DUF3471"/>
    <property type="match status" value="1"/>
</dbReference>
<dbReference type="EMBL" id="FNCJ01000017">
    <property type="protein sequence ID" value="SDI08904.1"/>
    <property type="molecule type" value="Genomic_DNA"/>
</dbReference>
<accession>A0A1G8HQM0</accession>
<gene>
    <name evidence="2" type="ORF">SAMN05216466_11732</name>
</gene>
<evidence type="ECO:0000313" key="2">
    <source>
        <dbReference type="EMBL" id="SDI08904.1"/>
    </source>
</evidence>
<dbReference type="AlphaFoldDB" id="A0A1G8HQM0"/>
<protein>
    <recommendedName>
        <fullName evidence="1">Peptidase S12 Pab87-related C-terminal domain-containing protein</fullName>
    </recommendedName>
</protein>
<dbReference type="Proteomes" id="UP000199706">
    <property type="component" value="Unassembled WGS sequence"/>
</dbReference>